<dbReference type="EMBL" id="CM042034">
    <property type="protein sequence ID" value="KAI3760187.1"/>
    <property type="molecule type" value="Genomic_DNA"/>
</dbReference>
<dbReference type="Proteomes" id="UP001056120">
    <property type="component" value="Linkage Group LG17"/>
</dbReference>
<organism evidence="1 2">
    <name type="scientific">Smallanthus sonchifolius</name>
    <dbReference type="NCBI Taxonomy" id="185202"/>
    <lineage>
        <taxon>Eukaryota</taxon>
        <taxon>Viridiplantae</taxon>
        <taxon>Streptophyta</taxon>
        <taxon>Embryophyta</taxon>
        <taxon>Tracheophyta</taxon>
        <taxon>Spermatophyta</taxon>
        <taxon>Magnoliopsida</taxon>
        <taxon>eudicotyledons</taxon>
        <taxon>Gunneridae</taxon>
        <taxon>Pentapetalae</taxon>
        <taxon>asterids</taxon>
        <taxon>campanulids</taxon>
        <taxon>Asterales</taxon>
        <taxon>Asteraceae</taxon>
        <taxon>Asteroideae</taxon>
        <taxon>Heliantheae alliance</taxon>
        <taxon>Millerieae</taxon>
        <taxon>Smallanthus</taxon>
    </lineage>
</organism>
<accession>A0ACB9EMW8</accession>
<evidence type="ECO:0000313" key="2">
    <source>
        <dbReference type="Proteomes" id="UP001056120"/>
    </source>
</evidence>
<reference evidence="2" key="1">
    <citation type="journal article" date="2022" name="Mol. Ecol. Resour.">
        <title>The genomes of chicory, endive, great burdock and yacon provide insights into Asteraceae palaeo-polyploidization history and plant inulin production.</title>
        <authorList>
            <person name="Fan W."/>
            <person name="Wang S."/>
            <person name="Wang H."/>
            <person name="Wang A."/>
            <person name="Jiang F."/>
            <person name="Liu H."/>
            <person name="Zhao H."/>
            <person name="Xu D."/>
            <person name="Zhang Y."/>
        </authorList>
    </citation>
    <scope>NUCLEOTIDE SEQUENCE [LARGE SCALE GENOMIC DNA]</scope>
    <source>
        <strain evidence="2">cv. Yunnan</strain>
    </source>
</reference>
<reference evidence="1 2" key="2">
    <citation type="journal article" date="2022" name="Mol. Ecol. Resour.">
        <title>The genomes of chicory, endive, great burdock and yacon provide insights into Asteraceae paleo-polyploidization history and plant inulin production.</title>
        <authorList>
            <person name="Fan W."/>
            <person name="Wang S."/>
            <person name="Wang H."/>
            <person name="Wang A."/>
            <person name="Jiang F."/>
            <person name="Liu H."/>
            <person name="Zhao H."/>
            <person name="Xu D."/>
            <person name="Zhang Y."/>
        </authorList>
    </citation>
    <scope>NUCLEOTIDE SEQUENCE [LARGE SCALE GENOMIC DNA]</scope>
    <source>
        <strain evidence="2">cv. Yunnan</strain>
        <tissue evidence="1">Leaves</tissue>
    </source>
</reference>
<protein>
    <submittedName>
        <fullName evidence="1">Uncharacterized protein</fullName>
    </submittedName>
</protein>
<keyword evidence="2" id="KW-1185">Reference proteome</keyword>
<sequence>MTQVHQTRTKLGFREGNQKHNPVHKLGSPLISGLINHLTIRICAIIFLISSFNRSPEDTDARSLIFLISSSPRDRDARSSVSEDSFSGSLGS</sequence>
<name>A0ACB9EMW8_9ASTR</name>
<evidence type="ECO:0000313" key="1">
    <source>
        <dbReference type="EMBL" id="KAI3760187.1"/>
    </source>
</evidence>
<comment type="caution">
    <text evidence="1">The sequence shown here is derived from an EMBL/GenBank/DDBJ whole genome shotgun (WGS) entry which is preliminary data.</text>
</comment>
<proteinExistence type="predicted"/>
<gene>
    <name evidence="1" type="ORF">L1987_50578</name>
</gene>